<comment type="caution">
    <text evidence="2">The sequence shown here is derived from an EMBL/GenBank/DDBJ whole genome shotgun (WGS) entry which is preliminary data.</text>
</comment>
<accession>A0ABR0Q5N4</accession>
<gene>
    <name evidence="2" type="ORF">PVK06_018229</name>
</gene>
<dbReference type="InterPro" id="IPR019557">
    <property type="entry name" value="AminoTfrase-like_pln_mobile"/>
</dbReference>
<feature type="domain" description="Aminotransferase-like plant mobile" evidence="1">
    <location>
        <begin position="5"/>
        <end position="55"/>
    </location>
</feature>
<dbReference type="Pfam" id="PF10536">
    <property type="entry name" value="PMD"/>
    <property type="match status" value="1"/>
</dbReference>
<name>A0ABR0Q5N4_GOSAR</name>
<dbReference type="Proteomes" id="UP001358586">
    <property type="component" value="Chromosome 5"/>
</dbReference>
<evidence type="ECO:0000259" key="1">
    <source>
        <dbReference type="Pfam" id="PF10536"/>
    </source>
</evidence>
<protein>
    <recommendedName>
        <fullName evidence="1">Aminotransferase-like plant mobile domain-containing protein</fullName>
    </recommendedName>
</protein>
<evidence type="ECO:0000313" key="2">
    <source>
        <dbReference type="EMBL" id="KAK5834352.1"/>
    </source>
</evidence>
<proteinExistence type="predicted"/>
<reference evidence="2 3" key="1">
    <citation type="submission" date="2023-03" db="EMBL/GenBank/DDBJ databases">
        <title>WGS of Gossypium arboreum.</title>
        <authorList>
            <person name="Yu D."/>
        </authorList>
    </citation>
    <scope>NUCLEOTIDE SEQUENCE [LARGE SCALE GENOMIC DNA]</scope>
    <source>
        <tissue evidence="2">Leaf</tissue>
    </source>
</reference>
<dbReference type="EMBL" id="JARKNE010000005">
    <property type="protein sequence ID" value="KAK5834352.1"/>
    <property type="molecule type" value="Genomic_DNA"/>
</dbReference>
<keyword evidence="3" id="KW-1185">Reference proteome</keyword>
<evidence type="ECO:0000313" key="3">
    <source>
        <dbReference type="Proteomes" id="UP001358586"/>
    </source>
</evidence>
<organism evidence="2 3">
    <name type="scientific">Gossypium arboreum</name>
    <name type="common">Tree cotton</name>
    <name type="synonym">Gossypium nanking</name>
    <dbReference type="NCBI Taxonomy" id="29729"/>
    <lineage>
        <taxon>Eukaryota</taxon>
        <taxon>Viridiplantae</taxon>
        <taxon>Streptophyta</taxon>
        <taxon>Embryophyta</taxon>
        <taxon>Tracheophyta</taxon>
        <taxon>Spermatophyta</taxon>
        <taxon>Magnoliopsida</taxon>
        <taxon>eudicotyledons</taxon>
        <taxon>Gunneridae</taxon>
        <taxon>Pentapetalae</taxon>
        <taxon>rosids</taxon>
        <taxon>malvids</taxon>
        <taxon>Malvales</taxon>
        <taxon>Malvaceae</taxon>
        <taxon>Malvoideae</taxon>
        <taxon>Gossypium</taxon>
    </lineage>
</organism>
<sequence length="65" mass="7367">MESDEEYEHVAFLSLWLTRYVFPSLPEKIVAKQVFLIANHLPSNTMALAQAVLANPLQKPNIVQT</sequence>